<dbReference type="SUPFAM" id="SSF52540">
    <property type="entry name" value="P-loop containing nucleoside triphosphate hydrolases"/>
    <property type="match status" value="1"/>
</dbReference>
<proteinExistence type="predicted"/>
<evidence type="ECO:0000259" key="1">
    <source>
        <dbReference type="Pfam" id="PF07693"/>
    </source>
</evidence>
<evidence type="ECO:0000313" key="3">
    <source>
        <dbReference type="Proteomes" id="UP001272325"/>
    </source>
</evidence>
<dbReference type="Pfam" id="PF07693">
    <property type="entry name" value="KAP_NTPase"/>
    <property type="match status" value="1"/>
</dbReference>
<name>A0ABU4IGG3_9VIBR</name>
<gene>
    <name evidence="2" type="ORF">SBW85_07535</name>
</gene>
<keyword evidence="3" id="KW-1185">Reference proteome</keyword>
<comment type="caution">
    <text evidence="2">The sequence shown here is derived from an EMBL/GenBank/DDBJ whole genome shotgun (WGS) entry which is preliminary data.</text>
</comment>
<feature type="domain" description="KAP NTPase" evidence="1">
    <location>
        <begin position="53"/>
        <end position="293"/>
    </location>
</feature>
<dbReference type="RefSeq" id="WP_171137782.1">
    <property type="nucleotide sequence ID" value="NZ_AP024893.1"/>
</dbReference>
<dbReference type="EMBL" id="JAWRCN010000001">
    <property type="protein sequence ID" value="MDW6017628.1"/>
    <property type="molecule type" value="Genomic_DNA"/>
</dbReference>
<dbReference type="Gene3D" id="3.40.50.300">
    <property type="entry name" value="P-loop containing nucleotide triphosphate hydrolases"/>
    <property type="match status" value="1"/>
</dbReference>
<evidence type="ECO:0000313" key="2">
    <source>
        <dbReference type="EMBL" id="MDW6017628.1"/>
    </source>
</evidence>
<organism evidence="2 3">
    <name type="scientific">Vibrio plantisponsor</name>
    <dbReference type="NCBI Taxonomy" id="664643"/>
    <lineage>
        <taxon>Bacteria</taxon>
        <taxon>Pseudomonadati</taxon>
        <taxon>Pseudomonadota</taxon>
        <taxon>Gammaproteobacteria</taxon>
        <taxon>Vibrionales</taxon>
        <taxon>Vibrionaceae</taxon>
        <taxon>Vibrio</taxon>
    </lineage>
</organism>
<accession>A0ABU4IGG3</accession>
<dbReference type="InterPro" id="IPR011646">
    <property type="entry name" value="KAP_P-loop"/>
</dbReference>
<reference evidence="2 3" key="1">
    <citation type="submission" date="2023-11" db="EMBL/GenBank/DDBJ databases">
        <title>Plant-associative lifestyle of Vibrio porteresiae and its evolutionary dynamics.</title>
        <authorList>
            <person name="Rameshkumar N."/>
            <person name="Kirti K."/>
        </authorList>
    </citation>
    <scope>NUCLEOTIDE SEQUENCE [LARGE SCALE GENOMIC DNA]</scope>
    <source>
        <strain evidence="2 3">MSSRF60</strain>
    </source>
</reference>
<dbReference type="InterPro" id="IPR027417">
    <property type="entry name" value="P-loop_NTPase"/>
</dbReference>
<sequence>MIQTIELQWDEDIEVLGEHCPADKLDRAKYAQFLTGFLAGQGFDETKPEGEQKKNYVLNLNSEWGSGKTYFLKRWYHDLKQHYPVVYVDAWKQDYSDDPLMTVISSMIKQLREQAGKSTDDPKFKVPRKAIGLLKAALPSAAGALAKRYLGIDPVAIMEASDEGDVGEKITDEEGKEIDMGAAASKMVQYLLDEHDAKSEAISSLKTSVEQWIEAVKGLKEKNYPAFIFIDELDRCRPSYAVEMLETIKHIFDIPGVVFVVGTDTEQLQHAVKAIYGDGFDARTYLGRFFNSRNTLQKPTFNSFLNTHCDMHKLTNEYFVSHNIKIWPKTIDTPTNLESNDEIAKFQTIIAIYECFDLSPRQAIQTTHRLIAIISSMREDIVLNIPFLVILLCLKEKYVTFYNELLYEELFHERSTERSADSLFKQLKLRNEYLYLFIDPKEPIANDKHFTHISHGFQSGFYKCSFHDFLTLSTEALRISPPNIANTITNYLEQSKRESTSSAPRYSHGKIWGSISLLKVLKGEPLSRNISLYQSLVELSSSLDSTQSN</sequence>
<protein>
    <submittedName>
        <fullName evidence="2">P-loop NTPase fold protein</fullName>
    </submittedName>
</protein>
<dbReference type="Proteomes" id="UP001272325">
    <property type="component" value="Unassembled WGS sequence"/>
</dbReference>